<name>A0ABT6LB10_9MYCO</name>
<organism evidence="1 2">
    <name type="scientific">Mycolicibacterium frederiksbergense</name>
    <dbReference type="NCBI Taxonomy" id="117567"/>
    <lineage>
        <taxon>Bacteria</taxon>
        <taxon>Bacillati</taxon>
        <taxon>Actinomycetota</taxon>
        <taxon>Actinomycetes</taxon>
        <taxon>Mycobacteriales</taxon>
        <taxon>Mycobacteriaceae</taxon>
        <taxon>Mycolicibacterium</taxon>
    </lineage>
</organism>
<evidence type="ECO:0000313" key="2">
    <source>
        <dbReference type="Proteomes" id="UP001160130"/>
    </source>
</evidence>
<keyword evidence="2" id="KW-1185">Reference proteome</keyword>
<proteinExistence type="predicted"/>
<evidence type="ECO:0000313" key="1">
    <source>
        <dbReference type="EMBL" id="MDH6199175.1"/>
    </source>
</evidence>
<reference evidence="1 2" key="1">
    <citation type="submission" date="2023-04" db="EMBL/GenBank/DDBJ databases">
        <title>Forest soil microbial communities from Buena Vista Peninsula, Colon Province, Panama.</title>
        <authorList>
            <person name="Bouskill N."/>
        </authorList>
    </citation>
    <scope>NUCLEOTIDE SEQUENCE [LARGE SCALE GENOMIC DNA]</scope>
    <source>
        <strain evidence="1 2">AC80</strain>
    </source>
</reference>
<accession>A0ABT6LB10</accession>
<protein>
    <submittedName>
        <fullName evidence="1">Uncharacterized protein</fullName>
    </submittedName>
</protein>
<sequence>MPFMPAEPIQQPNYQSMQFSGLVGDAMELVGAIDSGLQGGLLIRGAVEGRREADGSVHWRIRLQRPGDSPEMLGEATAWIVVASTGVIRVLDDTAYRAEFTVPQGV</sequence>
<gene>
    <name evidence="1" type="ORF">M2272_005843</name>
</gene>
<dbReference type="EMBL" id="JARXVE010000016">
    <property type="protein sequence ID" value="MDH6199175.1"/>
    <property type="molecule type" value="Genomic_DNA"/>
</dbReference>
<dbReference type="Proteomes" id="UP001160130">
    <property type="component" value="Unassembled WGS sequence"/>
</dbReference>
<comment type="caution">
    <text evidence="1">The sequence shown here is derived from an EMBL/GenBank/DDBJ whole genome shotgun (WGS) entry which is preliminary data.</text>
</comment>